<comment type="caution">
    <text evidence="2">The sequence shown here is derived from an EMBL/GenBank/DDBJ whole genome shotgun (WGS) entry which is preliminary data.</text>
</comment>
<feature type="region of interest" description="Disordered" evidence="1">
    <location>
        <begin position="38"/>
        <end position="110"/>
    </location>
</feature>
<gene>
    <name evidence="2" type="ORF">JQC72_01935</name>
</gene>
<sequence>MPQSQNSGPPREPEVSQNFREWLLQEWDYEDIPPPRHLLERRESAQRRAPHLGDWPPTDQWEAPRHSTRKTQDLGESPQMMNETKEVERAKVNAAKSSGRRYGKRRRNNR</sequence>
<evidence type="ECO:0000313" key="3">
    <source>
        <dbReference type="Proteomes" id="UP001177120"/>
    </source>
</evidence>
<dbReference type="EMBL" id="JAFHAP010000004">
    <property type="protein sequence ID" value="MBN2908280.1"/>
    <property type="molecule type" value="Genomic_DNA"/>
</dbReference>
<protein>
    <submittedName>
        <fullName evidence="2">Uncharacterized protein</fullName>
    </submittedName>
</protein>
<keyword evidence="3" id="KW-1185">Reference proteome</keyword>
<name>A0ABS2WG37_9BACL</name>
<evidence type="ECO:0000256" key="1">
    <source>
        <dbReference type="SAM" id="MobiDB-lite"/>
    </source>
</evidence>
<evidence type="ECO:0000313" key="2">
    <source>
        <dbReference type="EMBL" id="MBN2908280.1"/>
    </source>
</evidence>
<dbReference type="Proteomes" id="UP001177120">
    <property type="component" value="Unassembled WGS sequence"/>
</dbReference>
<dbReference type="RefSeq" id="WP_205492445.1">
    <property type="nucleotide sequence ID" value="NZ_JAFHAP010000004.1"/>
</dbReference>
<accession>A0ABS2WG37</accession>
<feature type="compositionally biased region" description="Basic residues" evidence="1">
    <location>
        <begin position="98"/>
        <end position="110"/>
    </location>
</feature>
<organism evidence="2 3">
    <name type="scientific">Polycladomyces zharkentensis</name>
    <dbReference type="NCBI Taxonomy" id="2807616"/>
    <lineage>
        <taxon>Bacteria</taxon>
        <taxon>Bacillati</taxon>
        <taxon>Bacillota</taxon>
        <taxon>Bacilli</taxon>
        <taxon>Bacillales</taxon>
        <taxon>Thermoactinomycetaceae</taxon>
        <taxon>Polycladomyces</taxon>
    </lineage>
</organism>
<proteinExistence type="predicted"/>
<reference evidence="2" key="1">
    <citation type="journal article" date="2024" name="Int. J. Syst. Evol. Microbiol.">
        <title>Polycladomyces zharkentensis sp. nov., a novel thermophilic cellulose- and starch-degrading member of the Bacillota from a geothermal aquifer in Kazakhstan.</title>
        <authorList>
            <person name="Mashzhan A."/>
            <person name="Kistaubayeva A."/>
            <person name="Javier-Lopez R."/>
            <person name="Bissenova U."/>
            <person name="Bissenbay A."/>
            <person name="Birkeland N.K."/>
        </authorList>
    </citation>
    <scope>NUCLEOTIDE SEQUENCE</scope>
    <source>
        <strain evidence="2">ZKZ2T</strain>
    </source>
</reference>
<feature type="compositionally biased region" description="Basic and acidic residues" evidence="1">
    <location>
        <begin position="62"/>
        <end position="73"/>
    </location>
</feature>